<protein>
    <recommendedName>
        <fullName evidence="1">Amphi-Trp domain-containing protein</fullName>
    </recommendedName>
</protein>
<proteinExistence type="predicted"/>
<organism evidence="2">
    <name type="scientific">uncultured bacterium A1Q1_fos_2059</name>
    <dbReference type="NCBI Taxonomy" id="1256559"/>
    <lineage>
        <taxon>Bacteria</taxon>
        <taxon>environmental samples</taxon>
    </lineage>
</organism>
<reference evidence="2" key="1">
    <citation type="submission" date="2012-09" db="EMBL/GenBank/DDBJ databases">
        <title>Metagenomic Characterization of a Microbial Community in Wastewater Detects High Levels of Antibiotic Resistance.</title>
        <authorList>
            <person name="Abrams M."/>
            <person name="Caldwell A."/>
            <person name="Vandaei E."/>
            <person name="Lee W."/>
            <person name="Perrott J."/>
            <person name="Khan S.Y."/>
            <person name="Ta J."/>
            <person name="Romero D."/>
            <person name="Nguyen V."/>
            <person name="Pourmand N."/>
            <person name="Ouverney C.C."/>
        </authorList>
    </citation>
    <scope>NUCLEOTIDE SEQUENCE</scope>
</reference>
<name>L7VTN6_9BACT</name>
<accession>L7VTN6</accession>
<dbReference type="Pfam" id="PF20068">
    <property type="entry name" value="Amphi-Trp"/>
    <property type="match status" value="1"/>
</dbReference>
<evidence type="ECO:0000259" key="1">
    <source>
        <dbReference type="Pfam" id="PF20068"/>
    </source>
</evidence>
<dbReference type="AlphaFoldDB" id="L7VTN6"/>
<dbReference type="InterPro" id="IPR027598">
    <property type="entry name" value="Amphi-Trp_dom"/>
</dbReference>
<dbReference type="NCBIfam" id="TIGR04354">
    <property type="entry name" value="amphi-Trp"/>
    <property type="match status" value="1"/>
</dbReference>
<sequence length="73" mass="8514">MSELLEIEQTYELKREAAAAKLRELADSLSRHNEVEFIYHGKRITVDIPDDVELEIDLEIEDGDNEIEVKISW</sequence>
<feature type="domain" description="Amphi-Trp" evidence="1">
    <location>
        <begin position="6"/>
        <end position="73"/>
    </location>
</feature>
<evidence type="ECO:0000313" key="2">
    <source>
        <dbReference type="EMBL" id="AGC72512.1"/>
    </source>
</evidence>
<dbReference type="EMBL" id="JX649904">
    <property type="protein sequence ID" value="AGC72512.1"/>
    <property type="molecule type" value="Genomic_DNA"/>
</dbReference>